<dbReference type="Proteomes" id="UP000002516">
    <property type="component" value="Chromosome"/>
</dbReference>
<protein>
    <submittedName>
        <fullName evidence="1">Uncharacterized protein</fullName>
    </submittedName>
</protein>
<dbReference type="EMBL" id="AE009442">
    <property type="protein sequence ID" value="AAO28940.1"/>
    <property type="molecule type" value="Genomic_DNA"/>
</dbReference>
<keyword evidence="2" id="KW-1185">Reference proteome</keyword>
<organism evidence="1 2">
    <name type="scientific">Xylella fastidiosa (strain Temecula1 / ATCC 700964)</name>
    <dbReference type="NCBI Taxonomy" id="183190"/>
    <lineage>
        <taxon>Bacteria</taxon>
        <taxon>Pseudomonadati</taxon>
        <taxon>Pseudomonadota</taxon>
        <taxon>Gammaproteobacteria</taxon>
        <taxon>Lysobacterales</taxon>
        <taxon>Lysobacteraceae</taxon>
        <taxon>Xylella</taxon>
    </lineage>
</organism>
<accession>Q87CI5</accession>
<name>Q87CI5_XYLFT</name>
<dbReference type="HOGENOM" id="CLU_962945_0_0_6"/>
<evidence type="ECO:0000313" key="2">
    <source>
        <dbReference type="Proteomes" id="UP000002516"/>
    </source>
</evidence>
<evidence type="ECO:0000313" key="1">
    <source>
        <dbReference type="EMBL" id="AAO28940.1"/>
    </source>
</evidence>
<sequence>MLNNHKTPNIRSMFLGNLAHVYQVSLSMKNLTHLLLALIAALAAILPASAQSTVPSHSTNSAVLPIWNKGSGKVEALLYLEPAGEQKVGTRWNFNKNSLDMAFGLSPTSSLGLLCNNGTGINMVGLSMHCLLASLDEINADNVNRQIAATALFNHKSTRFGFTASRARNILPACLFGNTPFNLTKVEQNNLTVFGQKSAGREGFVSIGGTYARARVVPLTNATPDLAGQWDSKTLSIGGGYGSFSAHIVGRVVDAPGRSPEKLKGIGFGLTWRTPWSGHFSVGAENIISRGSNPFAPSDESSKDGTVPYVRYEQDL</sequence>
<dbReference type="KEGG" id="xft:PD_1084"/>
<dbReference type="AlphaFoldDB" id="Q87CI5"/>
<gene>
    <name evidence="1" type="ordered locus">PD_1084</name>
</gene>
<reference evidence="1 2" key="1">
    <citation type="journal article" date="2003" name="J. Bacteriol.">
        <title>Comparative analyses of the complete genome sequences of Pierce's disease and citrus variegated chlorosis strains of Xylella fastidiosa.</title>
        <authorList>
            <person name="Van Sluys M.A."/>
            <person name="de Oliveira M.C."/>
            <person name="Monteiro-Vitorello C.B."/>
            <person name="Miyaki C.Y."/>
            <person name="Furlan L.R."/>
            <person name="Camargo L.E."/>
            <person name="da Silva A.C."/>
            <person name="Moon D.H."/>
            <person name="Takita M.A."/>
            <person name="Lemos E.G."/>
            <person name="Machado M.A."/>
            <person name="Ferro M.I."/>
            <person name="da Silva F.R."/>
            <person name="Goldman M.H."/>
            <person name="Goldman G.H."/>
            <person name="Lemos M.V."/>
            <person name="El-Dorry H."/>
            <person name="Tsai S.M."/>
            <person name="Carrer H."/>
            <person name="Carraro D.M."/>
            <person name="de Oliveira R.C."/>
            <person name="Nunes L.R."/>
            <person name="Siqueira W.J."/>
            <person name="Coutinho L.L."/>
            <person name="Kimura E.T."/>
            <person name="Ferro E.S."/>
            <person name="Harakava R."/>
            <person name="Kuramae E.E."/>
            <person name="Marino C.L."/>
            <person name="Giglioti E."/>
            <person name="Abreu I.L."/>
            <person name="Alves L.M."/>
            <person name="do Amaral A.M."/>
            <person name="Baia G.S."/>
            <person name="Blanco S.R."/>
            <person name="Brito M.S."/>
            <person name="Cannavan F.S."/>
            <person name="Celestino A.V."/>
            <person name="da Cunha A.F."/>
            <person name="Fenille R.C."/>
            <person name="Ferro J.A."/>
            <person name="Formighieri E.F."/>
            <person name="Kishi L.T."/>
            <person name="Leoni S.G."/>
            <person name="Oliveira A.R."/>
            <person name="Rosa V.E.Jr."/>
            <person name="Sassaki F.T."/>
            <person name="Sena J.A."/>
            <person name="de Souza A.A."/>
            <person name="Truffi D."/>
            <person name="Tsukumo F."/>
            <person name="Yanai G.M."/>
            <person name="Zaros L.G."/>
            <person name="Civerolo E.L."/>
            <person name="Simpson A.J."/>
            <person name="Almeida N.F.Jr."/>
            <person name="Setubal J.C."/>
            <person name="Kitajima J.P."/>
        </authorList>
    </citation>
    <scope>NUCLEOTIDE SEQUENCE [LARGE SCALE GENOMIC DNA]</scope>
    <source>
        <strain evidence="2">Temecula1 / ATCC 700964</strain>
    </source>
</reference>
<proteinExistence type="predicted"/>